<sequence length="405" mass="46331">MLSKIQKRKLFLAAGVLYAAASIGHAVMQRRYALHSKNMETSSTRRTDLPTLDVIIPVHNEVPERLYETLQSIDGQYPSDKLNVYLVDDGSKNRHHLDPIYEKYRGRPGWHILLLEENVGKRRAQDAAFQISNGEMFLTGDGDSPFLPDSFLPMVTRMREDDQVGAVAGKVSVANKNKNWLTRLLAERYRQMFELERAAQGKFGAVWTCTGPISLYRRSLLDPLWSDYLNQTYKGSLCLSGDDLQLTNLVIAAGFQAVYESKAEARTYVPETLREYWSQQTRWNRSMFRDQCPTIRSSIYRSRCSGNWFPLVDTLVRTYFPLLLVFPPALSIVHALKRTSARDGMTVMLSMLSVRAIITYWNSKPELVSRARYTVVYGAIHVFALVPARIRAYLTRGNSNWVTRL</sequence>
<comment type="function">
    <text evidence="10">Glycosaminoglycan synthesis. The hyaluronic acid capsule is involved in the pathogenicity of group A Streptococci; it may be the major virulence determinant.</text>
</comment>
<gene>
    <name evidence="17" type="ORF">GSM42_10565</name>
</gene>
<dbReference type="Proteomes" id="UP000430692">
    <property type="component" value="Unassembled WGS sequence"/>
</dbReference>
<evidence type="ECO:0000256" key="13">
    <source>
        <dbReference type="ARBA" id="ARBA00043237"/>
    </source>
</evidence>
<keyword evidence="5" id="KW-1003">Cell membrane</keyword>
<accession>A0A6I4VUE4</accession>
<dbReference type="SUPFAM" id="SSF53448">
    <property type="entry name" value="Nucleotide-diphospho-sugar transferases"/>
    <property type="match status" value="1"/>
</dbReference>
<comment type="pathway">
    <text evidence="2">Glycan biosynthesis; hyaluronan biosynthesis.</text>
</comment>
<evidence type="ECO:0000313" key="18">
    <source>
        <dbReference type="Proteomes" id="UP000430692"/>
    </source>
</evidence>
<dbReference type="PANTHER" id="PTHR22913:SF12">
    <property type="entry name" value="MANNURONAN SYNTHASE"/>
    <property type="match status" value="1"/>
</dbReference>
<dbReference type="RefSeq" id="WP_160801505.1">
    <property type="nucleotide sequence ID" value="NZ_WUUL01000006.1"/>
</dbReference>
<keyword evidence="6" id="KW-0328">Glycosyltransferase</keyword>
<organism evidence="17 18">
    <name type="scientific">Shimazuella alba</name>
    <dbReference type="NCBI Taxonomy" id="2690964"/>
    <lineage>
        <taxon>Bacteria</taxon>
        <taxon>Bacillati</taxon>
        <taxon>Bacillota</taxon>
        <taxon>Bacilli</taxon>
        <taxon>Bacillales</taxon>
        <taxon>Thermoactinomycetaceae</taxon>
        <taxon>Shimazuella</taxon>
    </lineage>
</organism>
<comment type="catalytic activity">
    <reaction evidence="15">
        <text>N-acetyl-beta-D-glucosaminyl-(1-&gt;4)-[hyaluronan](n) + UDP-alpha-D-glucuronate = [hyaluronan](n+1) + UDP + H(+)</text>
        <dbReference type="Rhea" id="RHEA:12528"/>
        <dbReference type="Rhea" id="RHEA-COMP:12585"/>
        <dbReference type="Rhea" id="RHEA-COMP:12587"/>
        <dbReference type="ChEBI" id="CHEBI:15378"/>
        <dbReference type="ChEBI" id="CHEBI:58052"/>
        <dbReference type="ChEBI" id="CHEBI:58223"/>
        <dbReference type="ChEBI" id="CHEBI:132153"/>
        <dbReference type="ChEBI" id="CHEBI:132154"/>
        <dbReference type="EC" id="2.4.1.212"/>
    </reaction>
</comment>
<keyword evidence="8" id="KW-0972">Capsule biogenesis/degradation</keyword>
<keyword evidence="18" id="KW-1185">Reference proteome</keyword>
<dbReference type="PANTHER" id="PTHR22913">
    <property type="entry name" value="HYALURONAN SYNTHASE"/>
    <property type="match status" value="1"/>
</dbReference>
<dbReference type="EMBL" id="WUUL01000006">
    <property type="protein sequence ID" value="MXQ54148.1"/>
    <property type="molecule type" value="Genomic_DNA"/>
</dbReference>
<evidence type="ECO:0000256" key="14">
    <source>
        <dbReference type="ARBA" id="ARBA00047709"/>
    </source>
</evidence>
<reference evidence="17 18" key="1">
    <citation type="submission" date="2019-12" db="EMBL/GenBank/DDBJ databases">
        <title>Whole-genome analyses of novel actinobacteria.</title>
        <authorList>
            <person name="Sahin N."/>
            <person name="Saygin H."/>
        </authorList>
    </citation>
    <scope>NUCLEOTIDE SEQUENCE [LARGE SCALE GENOMIC DNA]</scope>
    <source>
        <strain evidence="17 18">KC615</strain>
    </source>
</reference>
<evidence type="ECO:0000256" key="2">
    <source>
        <dbReference type="ARBA" id="ARBA00004698"/>
    </source>
</evidence>
<dbReference type="Pfam" id="PF00535">
    <property type="entry name" value="Glycos_transf_2"/>
    <property type="match status" value="1"/>
</dbReference>
<dbReference type="InterPro" id="IPR029044">
    <property type="entry name" value="Nucleotide-diphossugar_trans"/>
</dbReference>
<evidence type="ECO:0000256" key="1">
    <source>
        <dbReference type="ARBA" id="ARBA00004236"/>
    </source>
</evidence>
<dbReference type="GO" id="GO:0030213">
    <property type="term" value="P:hyaluronan biosynthetic process"/>
    <property type="evidence" value="ECO:0007669"/>
    <property type="project" value="TreeGrafter"/>
</dbReference>
<proteinExistence type="inferred from homology"/>
<evidence type="ECO:0000256" key="12">
    <source>
        <dbReference type="ARBA" id="ARBA00042148"/>
    </source>
</evidence>
<evidence type="ECO:0000256" key="11">
    <source>
        <dbReference type="ARBA" id="ARBA00040508"/>
    </source>
</evidence>
<dbReference type="EC" id="2.4.1.212" evidence="4"/>
<evidence type="ECO:0000256" key="5">
    <source>
        <dbReference type="ARBA" id="ARBA00022475"/>
    </source>
</evidence>
<evidence type="ECO:0000256" key="7">
    <source>
        <dbReference type="ARBA" id="ARBA00022679"/>
    </source>
</evidence>
<feature type="domain" description="Glycosyltransferase 2-like" evidence="16">
    <location>
        <begin position="54"/>
        <end position="223"/>
    </location>
</feature>
<comment type="subcellular location">
    <subcellularLocation>
        <location evidence="1">Cell membrane</location>
    </subcellularLocation>
</comment>
<evidence type="ECO:0000256" key="8">
    <source>
        <dbReference type="ARBA" id="ARBA00022903"/>
    </source>
</evidence>
<evidence type="ECO:0000256" key="10">
    <source>
        <dbReference type="ARBA" id="ARBA00037408"/>
    </source>
</evidence>
<dbReference type="InterPro" id="IPR001173">
    <property type="entry name" value="Glyco_trans_2-like"/>
</dbReference>
<comment type="similarity">
    <text evidence="3">Belongs to the NodC/HAS family.</text>
</comment>
<evidence type="ECO:0000256" key="3">
    <source>
        <dbReference type="ARBA" id="ARBA00006782"/>
    </source>
</evidence>
<dbReference type="GO" id="GO:0005886">
    <property type="term" value="C:plasma membrane"/>
    <property type="evidence" value="ECO:0007669"/>
    <property type="project" value="UniProtKB-SubCell"/>
</dbReference>
<comment type="catalytic activity">
    <reaction evidence="14">
        <text>[hyaluronan](n) + UDP-N-acetyl-alpha-D-glucosamine = N-acetyl-beta-D-glucosaminyl-(1-&gt;4)-[hyaluronan](n) + UDP + H(+)</text>
        <dbReference type="Rhea" id="RHEA:20465"/>
        <dbReference type="Rhea" id="RHEA-COMP:12583"/>
        <dbReference type="Rhea" id="RHEA-COMP:12585"/>
        <dbReference type="ChEBI" id="CHEBI:15378"/>
        <dbReference type="ChEBI" id="CHEBI:57705"/>
        <dbReference type="ChEBI" id="CHEBI:58223"/>
        <dbReference type="ChEBI" id="CHEBI:132153"/>
        <dbReference type="ChEBI" id="CHEBI:132154"/>
        <dbReference type="EC" id="2.4.1.212"/>
    </reaction>
</comment>
<evidence type="ECO:0000256" key="6">
    <source>
        <dbReference type="ARBA" id="ARBA00022676"/>
    </source>
</evidence>
<dbReference type="GO" id="GO:0085029">
    <property type="term" value="P:extracellular matrix assembly"/>
    <property type="evidence" value="ECO:0007669"/>
    <property type="project" value="TreeGrafter"/>
</dbReference>
<name>A0A6I4VUE4_9BACL</name>
<dbReference type="AlphaFoldDB" id="A0A6I4VUE4"/>
<evidence type="ECO:0000256" key="15">
    <source>
        <dbReference type="ARBA" id="ARBA00048168"/>
    </source>
</evidence>
<keyword evidence="7 17" id="KW-0808">Transferase</keyword>
<dbReference type="Gene3D" id="3.90.550.10">
    <property type="entry name" value="Spore Coat Polysaccharide Biosynthesis Protein SpsA, Chain A"/>
    <property type="match status" value="1"/>
</dbReference>
<evidence type="ECO:0000259" key="16">
    <source>
        <dbReference type="Pfam" id="PF00535"/>
    </source>
</evidence>
<evidence type="ECO:0000313" key="17">
    <source>
        <dbReference type="EMBL" id="MXQ54148.1"/>
    </source>
</evidence>
<dbReference type="GO" id="GO:0050501">
    <property type="term" value="F:hyaluronan synthase activity"/>
    <property type="evidence" value="ECO:0007669"/>
    <property type="project" value="UniProtKB-EC"/>
</dbReference>
<evidence type="ECO:0000256" key="4">
    <source>
        <dbReference type="ARBA" id="ARBA00012207"/>
    </source>
</evidence>
<keyword evidence="9" id="KW-0472">Membrane</keyword>
<comment type="caution">
    <text evidence="17">The sequence shown here is derived from an EMBL/GenBank/DDBJ whole genome shotgun (WGS) entry which is preliminary data.</text>
</comment>
<protein>
    <recommendedName>
        <fullName evidence="11">Hyaluronan synthase</fullName>
        <ecNumber evidence="4">2.4.1.212</ecNumber>
    </recommendedName>
    <alternativeName>
        <fullName evidence="13">Hyaluronate synthase</fullName>
    </alternativeName>
    <alternativeName>
        <fullName evidence="12">Hyaluronic acid synthase</fullName>
    </alternativeName>
</protein>
<evidence type="ECO:0000256" key="9">
    <source>
        <dbReference type="ARBA" id="ARBA00023136"/>
    </source>
</evidence>